<dbReference type="AlphaFoldDB" id="A0AAW9A7C5"/>
<dbReference type="PANTHER" id="PTHR10285">
    <property type="entry name" value="URIDINE KINASE"/>
    <property type="match status" value="1"/>
</dbReference>
<protein>
    <submittedName>
        <fullName evidence="2">Kinase</fullName>
    </submittedName>
</protein>
<evidence type="ECO:0000313" key="3">
    <source>
        <dbReference type="Proteomes" id="UP001271648"/>
    </source>
</evidence>
<dbReference type="EMBL" id="JAUBDJ010000001">
    <property type="protein sequence ID" value="MDW0115633.1"/>
    <property type="molecule type" value="Genomic_DNA"/>
</dbReference>
<dbReference type="RefSeq" id="WP_283731785.1">
    <property type="nucleotide sequence ID" value="NZ_CP125968.1"/>
</dbReference>
<dbReference type="SUPFAM" id="SSF52540">
    <property type="entry name" value="P-loop containing nucleoside triphosphate hydrolases"/>
    <property type="match status" value="1"/>
</dbReference>
<accession>A0AAW9A7C5</accession>
<dbReference type="GO" id="GO:0016301">
    <property type="term" value="F:kinase activity"/>
    <property type="evidence" value="ECO:0007669"/>
    <property type="project" value="UniProtKB-KW"/>
</dbReference>
<dbReference type="Gene3D" id="3.40.50.300">
    <property type="entry name" value="P-loop containing nucleotide triphosphate hydrolases"/>
    <property type="match status" value="1"/>
</dbReference>
<keyword evidence="3" id="KW-1185">Reference proteome</keyword>
<dbReference type="GO" id="GO:0005524">
    <property type="term" value="F:ATP binding"/>
    <property type="evidence" value="ECO:0007669"/>
    <property type="project" value="InterPro"/>
</dbReference>
<evidence type="ECO:0000259" key="1">
    <source>
        <dbReference type="Pfam" id="PF00485"/>
    </source>
</evidence>
<proteinExistence type="predicted"/>
<dbReference type="InterPro" id="IPR027417">
    <property type="entry name" value="P-loop_NTPase"/>
</dbReference>
<keyword evidence="2" id="KW-0418">Kinase</keyword>
<sequence length="210" mass="25121">MKTMCSKETAEILYSMFLNRSFKERPFIVGVDGMGGAGKTTFSTKIVQELKRKNCKLLTLHLDNHIVEKNKRYQTGQDEWYEYYYMQWDLSGIRTNLLEPLHSHDYTLLQFYDKFNDSFSASHIKIIPDSIVIIEGIFLQREEWRSFFDFVIFIDCPHEIRKERVLNRDSYIGNYQERLKKYTERYWQGEKYYMDKVKPVSIADLVIAIS</sequence>
<name>A0AAW9A7C5_9BACL</name>
<reference evidence="2 3" key="1">
    <citation type="submission" date="2023-06" db="EMBL/GenBank/DDBJ databases">
        <title>Sporosarcina sp. nov., isolated from Korean traditional fermented seafood 'Jeotgal'.</title>
        <authorList>
            <person name="Yang A.I."/>
            <person name="Shin N.-R."/>
        </authorList>
    </citation>
    <scope>NUCLEOTIDE SEQUENCE [LARGE SCALE GENOMIC DNA]</scope>
    <source>
        <strain evidence="2 3">KCTC43456</strain>
    </source>
</reference>
<evidence type="ECO:0000313" key="2">
    <source>
        <dbReference type="EMBL" id="MDW0115633.1"/>
    </source>
</evidence>
<organism evidence="2 3">
    <name type="scientific">Sporosarcina thermotolerans</name>
    <dbReference type="NCBI Taxonomy" id="633404"/>
    <lineage>
        <taxon>Bacteria</taxon>
        <taxon>Bacillati</taxon>
        <taxon>Bacillota</taxon>
        <taxon>Bacilli</taxon>
        <taxon>Bacillales</taxon>
        <taxon>Caryophanaceae</taxon>
        <taxon>Sporosarcina</taxon>
    </lineage>
</organism>
<keyword evidence="2" id="KW-0808">Transferase</keyword>
<gene>
    <name evidence="2" type="ORF">QTL97_01610</name>
</gene>
<dbReference type="Proteomes" id="UP001271648">
    <property type="component" value="Unassembled WGS sequence"/>
</dbReference>
<dbReference type="Pfam" id="PF00485">
    <property type="entry name" value="PRK"/>
    <property type="match status" value="1"/>
</dbReference>
<feature type="domain" description="Phosphoribulokinase/uridine kinase" evidence="1">
    <location>
        <begin position="28"/>
        <end position="170"/>
    </location>
</feature>
<dbReference type="InterPro" id="IPR006083">
    <property type="entry name" value="PRK/URK"/>
</dbReference>
<dbReference type="NCBIfam" id="NF005807">
    <property type="entry name" value="PRK07667.1"/>
    <property type="match status" value="1"/>
</dbReference>
<comment type="caution">
    <text evidence="2">The sequence shown here is derived from an EMBL/GenBank/DDBJ whole genome shotgun (WGS) entry which is preliminary data.</text>
</comment>